<evidence type="ECO:0000256" key="2">
    <source>
        <dbReference type="ARBA" id="ARBA00022603"/>
    </source>
</evidence>
<evidence type="ECO:0000256" key="1">
    <source>
        <dbReference type="ARBA" id="ARBA00011900"/>
    </source>
</evidence>
<dbReference type="SUPFAM" id="SSF116734">
    <property type="entry name" value="DNA methylase specificity domain"/>
    <property type="match status" value="1"/>
</dbReference>
<dbReference type="PROSITE" id="PS00092">
    <property type="entry name" value="N6_MTASE"/>
    <property type="match status" value="1"/>
</dbReference>
<dbReference type="KEGG" id="bxi:BK049_11910"/>
<feature type="domain" description="Type II methyltransferase M.TaqI-like" evidence="6">
    <location>
        <begin position="13"/>
        <end position="125"/>
    </location>
</feature>
<dbReference type="GO" id="GO:0009007">
    <property type="term" value="F:site-specific DNA-methyltransferase (adenine-specific) activity"/>
    <property type="evidence" value="ECO:0007669"/>
    <property type="project" value="UniProtKB-EC"/>
</dbReference>
<evidence type="ECO:0000256" key="4">
    <source>
        <dbReference type="ARBA" id="ARBA00022691"/>
    </source>
</evidence>
<keyword evidence="2" id="KW-0489">Methyltransferase</keyword>
<dbReference type="GO" id="GO:0032259">
    <property type="term" value="P:methylation"/>
    <property type="evidence" value="ECO:0007669"/>
    <property type="project" value="UniProtKB-KW"/>
</dbReference>
<comment type="catalytic activity">
    <reaction evidence="5">
        <text>a 2'-deoxyadenosine in DNA + S-adenosyl-L-methionine = an N(6)-methyl-2'-deoxyadenosine in DNA + S-adenosyl-L-homocysteine + H(+)</text>
        <dbReference type="Rhea" id="RHEA:15197"/>
        <dbReference type="Rhea" id="RHEA-COMP:12418"/>
        <dbReference type="Rhea" id="RHEA-COMP:12419"/>
        <dbReference type="ChEBI" id="CHEBI:15378"/>
        <dbReference type="ChEBI" id="CHEBI:57856"/>
        <dbReference type="ChEBI" id="CHEBI:59789"/>
        <dbReference type="ChEBI" id="CHEBI:90615"/>
        <dbReference type="ChEBI" id="CHEBI:90616"/>
        <dbReference type="EC" id="2.1.1.72"/>
    </reaction>
</comment>
<name>A0AAC9NEI6_9BACI</name>
<dbReference type="Pfam" id="PF07669">
    <property type="entry name" value="Eco57I"/>
    <property type="match status" value="1"/>
</dbReference>
<dbReference type="GO" id="GO:0006304">
    <property type="term" value="P:DNA modification"/>
    <property type="evidence" value="ECO:0007669"/>
    <property type="project" value="InterPro"/>
</dbReference>
<accession>A0AAC9NEI6</accession>
<dbReference type="EC" id="2.1.1.72" evidence="1"/>
<dbReference type="EMBL" id="CP017786">
    <property type="protein sequence ID" value="AOZ90685.1"/>
    <property type="molecule type" value="Genomic_DNA"/>
</dbReference>
<dbReference type="PANTHER" id="PTHR33841:SF1">
    <property type="entry name" value="DNA METHYLTRANSFERASE A"/>
    <property type="match status" value="1"/>
</dbReference>
<gene>
    <name evidence="7" type="ORF">BK049_11910</name>
</gene>
<evidence type="ECO:0000313" key="7">
    <source>
        <dbReference type="EMBL" id="AOZ90685.1"/>
    </source>
</evidence>
<keyword evidence="3" id="KW-0808">Transferase</keyword>
<dbReference type="REBASE" id="164436">
    <property type="entry name" value="M.BxiVV3I"/>
</dbReference>
<sequence>MKVLNAKYSNNENIQIIESDTLLDLDLDMKVFMNGYYDRVIGNPPYGAWQDYDKRANLKNIYKGFYVKETYALFLLRCISLLKENGKLTFIIPDTFLNLHMHNKLREYILLNTKIHEILMFPSKFFPGVNFGYSNLTIITVEKTDKEHALNNTVRIISDLKKVSDIEDITNKTNLEKYNVVDIPQREIFESVDMAFLIKAGSEIRNLINNPKMTLGDVADCVTGIYTGNNKAYFKALNSQVKNPTKCDVVDENKIEYDYLKYDNLLEGIEGEKHFIPVTKGNAEMYHRKNEWFIDWSKEALHHYKTDKKARLQNSRYYFRKGIAVPMVKSRKIKANLINNQVFDQSVVGIFPKEEKYLYYLLALLNSDIVNTIIQTINHTANNSANYLKKVPVVLPSNEKEIDHVNSLVEQMISHIEKTNTVNKEIQSEINTIFNKLYAAKELPTEILV</sequence>
<dbReference type="InterPro" id="IPR002052">
    <property type="entry name" value="DNA_methylase_N6_adenine_CS"/>
</dbReference>
<dbReference type="Gene3D" id="3.40.50.150">
    <property type="entry name" value="Vaccinia Virus protein VP39"/>
    <property type="match status" value="1"/>
</dbReference>
<proteinExistence type="predicted"/>
<dbReference type="PANTHER" id="PTHR33841">
    <property type="entry name" value="DNA METHYLTRANSFERASE YEEA-RELATED"/>
    <property type="match status" value="1"/>
</dbReference>
<evidence type="ECO:0000313" key="8">
    <source>
        <dbReference type="Proteomes" id="UP000177709"/>
    </source>
</evidence>
<dbReference type="InterPro" id="IPR011639">
    <property type="entry name" value="MethylTrfase_TaqI-like_dom"/>
</dbReference>
<keyword evidence="4" id="KW-0949">S-adenosyl-L-methionine</keyword>
<dbReference type="GO" id="GO:0003676">
    <property type="term" value="F:nucleic acid binding"/>
    <property type="evidence" value="ECO:0007669"/>
    <property type="project" value="InterPro"/>
</dbReference>
<organism evidence="7 8">
    <name type="scientific">Bacillus xiamenensis</name>
    <dbReference type="NCBI Taxonomy" id="1178537"/>
    <lineage>
        <taxon>Bacteria</taxon>
        <taxon>Bacillati</taxon>
        <taxon>Bacillota</taxon>
        <taxon>Bacilli</taxon>
        <taxon>Bacillales</taxon>
        <taxon>Bacillaceae</taxon>
        <taxon>Bacillus</taxon>
    </lineage>
</organism>
<evidence type="ECO:0000256" key="5">
    <source>
        <dbReference type="ARBA" id="ARBA00047942"/>
    </source>
</evidence>
<evidence type="ECO:0000256" key="3">
    <source>
        <dbReference type="ARBA" id="ARBA00022679"/>
    </source>
</evidence>
<dbReference type="InterPro" id="IPR050953">
    <property type="entry name" value="N4_N6_ade-DNA_methylase"/>
</dbReference>
<reference evidence="7 8" key="1">
    <citation type="submission" date="2016-10" db="EMBL/GenBank/DDBJ databases">
        <title>Whole genome sequence of hyper active fibrinolysis bacterium Bacillus pumilus strain VV3 isolated from fermented rice.</title>
        <authorList>
            <person name="Mariadas V.A."/>
            <person name="Vijayaraghavan P."/>
            <person name="Dhandapani V."/>
        </authorList>
    </citation>
    <scope>NUCLEOTIDE SEQUENCE [LARGE SCALE GENOMIC DNA]</scope>
    <source>
        <strain evidence="7 8">VV3</strain>
    </source>
</reference>
<dbReference type="Proteomes" id="UP000177709">
    <property type="component" value="Chromosome"/>
</dbReference>
<dbReference type="SUPFAM" id="SSF53335">
    <property type="entry name" value="S-adenosyl-L-methionine-dependent methyltransferases"/>
    <property type="match status" value="1"/>
</dbReference>
<protein>
    <recommendedName>
        <fullName evidence="1">site-specific DNA-methyltransferase (adenine-specific)</fullName>
        <ecNumber evidence="1">2.1.1.72</ecNumber>
    </recommendedName>
</protein>
<evidence type="ECO:0000259" key="6">
    <source>
        <dbReference type="Pfam" id="PF07669"/>
    </source>
</evidence>
<dbReference type="PRINTS" id="PR00507">
    <property type="entry name" value="N12N6MTFRASE"/>
</dbReference>
<dbReference type="InterPro" id="IPR029063">
    <property type="entry name" value="SAM-dependent_MTases_sf"/>
</dbReference>
<dbReference type="AlphaFoldDB" id="A0AAC9NEI6"/>